<dbReference type="InterPro" id="IPR052640">
    <property type="entry name" value="Gemin-5"/>
</dbReference>
<dbReference type="AlphaFoldDB" id="A0A814VSK5"/>
<dbReference type="InterPro" id="IPR015943">
    <property type="entry name" value="WD40/YVTN_repeat-like_dom_sf"/>
</dbReference>
<dbReference type="SUPFAM" id="SSF50978">
    <property type="entry name" value="WD40 repeat-like"/>
    <property type="match status" value="1"/>
</dbReference>
<feature type="compositionally biased region" description="Polar residues" evidence="4">
    <location>
        <begin position="712"/>
        <end position="722"/>
    </location>
</feature>
<dbReference type="EMBL" id="CAJNOE010000399">
    <property type="protein sequence ID" value="CAF1195083.1"/>
    <property type="molecule type" value="Genomic_DNA"/>
</dbReference>
<dbReference type="PANTHER" id="PTHR46362:SF1">
    <property type="entry name" value="GEM-ASSOCIATED PROTEIN 5"/>
    <property type="match status" value="1"/>
</dbReference>
<name>A0A814VSK5_9BILA</name>
<dbReference type="GO" id="GO:0005634">
    <property type="term" value="C:nucleus"/>
    <property type="evidence" value="ECO:0007669"/>
    <property type="project" value="TreeGrafter"/>
</dbReference>
<dbReference type="InterPro" id="IPR019775">
    <property type="entry name" value="WD40_repeat_CS"/>
</dbReference>
<dbReference type="InterPro" id="IPR036322">
    <property type="entry name" value="WD40_repeat_dom_sf"/>
</dbReference>
<dbReference type="GO" id="GO:0000387">
    <property type="term" value="P:spliceosomal snRNP assembly"/>
    <property type="evidence" value="ECO:0007669"/>
    <property type="project" value="TreeGrafter"/>
</dbReference>
<dbReference type="EMBL" id="CAJOBB010000141">
    <property type="protein sequence ID" value="CAF3582042.1"/>
    <property type="molecule type" value="Genomic_DNA"/>
</dbReference>
<evidence type="ECO:0000256" key="2">
    <source>
        <dbReference type="ARBA" id="ARBA00022737"/>
    </source>
</evidence>
<keyword evidence="1 3" id="KW-0853">WD repeat</keyword>
<dbReference type="Proteomes" id="UP000663868">
    <property type="component" value="Unassembled WGS sequence"/>
</dbReference>
<feature type="region of interest" description="Disordered" evidence="4">
    <location>
        <begin position="680"/>
        <end position="722"/>
    </location>
</feature>
<evidence type="ECO:0000313" key="5">
    <source>
        <dbReference type="EMBL" id="CAF1195083.1"/>
    </source>
</evidence>
<evidence type="ECO:0000256" key="4">
    <source>
        <dbReference type="SAM" id="MobiDB-lite"/>
    </source>
</evidence>
<evidence type="ECO:0000256" key="3">
    <source>
        <dbReference type="PROSITE-ProRule" id="PRU00221"/>
    </source>
</evidence>
<accession>A0A814VSK5</accession>
<proteinExistence type="predicted"/>
<dbReference type="GO" id="GO:0032797">
    <property type="term" value="C:SMN complex"/>
    <property type="evidence" value="ECO:0007669"/>
    <property type="project" value="TreeGrafter"/>
</dbReference>
<reference evidence="5" key="1">
    <citation type="submission" date="2021-02" db="EMBL/GenBank/DDBJ databases">
        <authorList>
            <person name="Nowell W R."/>
        </authorList>
    </citation>
    <scope>NUCLEOTIDE SEQUENCE</scope>
</reference>
<dbReference type="SUPFAM" id="SSF50998">
    <property type="entry name" value="Quinoprotein alcohol dehydrogenase-like"/>
    <property type="match status" value="1"/>
</dbReference>
<feature type="repeat" description="WD" evidence="3">
    <location>
        <begin position="585"/>
        <end position="627"/>
    </location>
</feature>
<dbReference type="GO" id="GO:0003730">
    <property type="term" value="F:mRNA 3'-UTR binding"/>
    <property type="evidence" value="ECO:0007669"/>
    <property type="project" value="TreeGrafter"/>
</dbReference>
<dbReference type="Pfam" id="PF00400">
    <property type="entry name" value="WD40"/>
    <property type="match status" value="2"/>
</dbReference>
<comment type="caution">
    <text evidence="5">The sequence shown here is derived from an EMBL/GenBank/DDBJ whole genome shotgun (WGS) entry which is preliminary data.</text>
</comment>
<dbReference type="Proteomes" id="UP000663860">
    <property type="component" value="Unassembled WGS sequence"/>
</dbReference>
<dbReference type="PROSITE" id="PS50294">
    <property type="entry name" value="WD_REPEATS_REGION"/>
    <property type="match status" value="2"/>
</dbReference>
<dbReference type="PROSITE" id="PS00678">
    <property type="entry name" value="WD_REPEATS_1"/>
    <property type="match status" value="1"/>
</dbReference>
<evidence type="ECO:0000256" key="1">
    <source>
        <dbReference type="ARBA" id="ARBA00022574"/>
    </source>
</evidence>
<protein>
    <submittedName>
        <fullName evidence="5">Uncharacterized protein</fullName>
    </submittedName>
</protein>
<dbReference type="Gene3D" id="2.130.10.10">
    <property type="entry name" value="YVTN repeat-like/Quinoprotein amine dehydrogenase"/>
    <property type="match status" value="3"/>
</dbReference>
<dbReference type="PANTHER" id="PTHR46362">
    <property type="entry name" value="GEM-ASSOCIATED PROTEIN 5"/>
    <property type="match status" value="1"/>
</dbReference>
<evidence type="ECO:0000313" key="7">
    <source>
        <dbReference type="Proteomes" id="UP000663860"/>
    </source>
</evidence>
<dbReference type="InterPro" id="IPR011047">
    <property type="entry name" value="Quinoprotein_ADH-like_sf"/>
</dbReference>
<organism evidence="5 7">
    <name type="scientific">Adineta steineri</name>
    <dbReference type="NCBI Taxonomy" id="433720"/>
    <lineage>
        <taxon>Eukaryota</taxon>
        <taxon>Metazoa</taxon>
        <taxon>Spiralia</taxon>
        <taxon>Gnathifera</taxon>
        <taxon>Rotifera</taxon>
        <taxon>Eurotatoria</taxon>
        <taxon>Bdelloidea</taxon>
        <taxon>Adinetida</taxon>
        <taxon>Adinetidae</taxon>
        <taxon>Adineta</taxon>
    </lineage>
</organism>
<dbReference type="PROSITE" id="PS50082">
    <property type="entry name" value="WD_REPEATS_2"/>
    <property type="match status" value="2"/>
</dbReference>
<dbReference type="InterPro" id="IPR001680">
    <property type="entry name" value="WD40_rpt"/>
</dbReference>
<gene>
    <name evidence="5" type="ORF">IZO911_LOCUS28272</name>
    <name evidence="6" type="ORF">KXQ929_LOCUS4175</name>
</gene>
<feature type="compositionally biased region" description="Basic residues" evidence="4">
    <location>
        <begin position="690"/>
        <end position="699"/>
    </location>
</feature>
<evidence type="ECO:0000313" key="6">
    <source>
        <dbReference type="EMBL" id="CAF3582042.1"/>
    </source>
</evidence>
<dbReference type="SMART" id="SM00320">
    <property type="entry name" value="WD40"/>
    <property type="match status" value="7"/>
</dbReference>
<sequence>MASTCFPGVLNPFCRQSICVSTCSDQIALATSSSLVYLYTFSNQNLVFSTKFSPHSKSLSCMVYHPTIPGLLITGGAPNSRIILWSIEGKTIQKQASFNLQRRPNALIWLSNEELIIGDEHGNIYRWNEKEQKLIKFINQSLSDKQNDEVQLFSIANKQKFIMAVAYKSGFIYICHVDIEKNQLNMLHKISPDSANTICCSIQFAHSECPLDRSTLFYISYGHGCIKVCDYTNGKILGQLMLVKQTKNMIMNNDSRCKTYYPLAWIDANTLLTGNLDGYLIKIDIRHSSHLEKSQLNVTPAVSGGKPIFAIVIKDDKTLFTYSFNRKLCIYDLPSSTLINSLVSIPGSVNVIQACPLQTSCIALGVDTGNIGVLDLSLSNSPSLSFLWQSIPADVCHLAWHPIREGRIAYSTRLGHIALYDTLTGRSRVVYDCKYTQPGSPINVLWGPLVPAFTEDRTLAILYSIGDGKFHRWDSPEKNCLPADLTSLVTESSNTSILTVGFSDDHKYLSVICSDSSLFIRSCPSLSSMHRLSINCLPTLLYYHPRYLLSSTDASSKQYWVAVNDKHNIRLIDTSESNLCILNDLIGHTGDIECLAWCPSIDYLLASGSHDKTIRLWNVETITPLKVYIEHSDIVLSLIFSSCDTNYILSGSRDQSLHIWSIEQHTQLPDQTIPINTIEDEDETNSNNGNRKRHNKPRPNRAEREKKRAAKTTVSNGQNDRLVSSTNSIMNELNSLSYRLLWPLETDRQMISDLSTLPDRTSLIERIKLQDFESMNNFIYHLLYWSGENTLLLNELCKRNTISSNQLFFWMTILNNSNDVESLYNRTFDWIKENNENHTLEYMTMMIKEKRNQDLLEYLINQDYIESSLLLAILLECIDQIRDRIPASLETEDT</sequence>
<keyword evidence="2" id="KW-0677">Repeat</keyword>
<feature type="repeat" description="WD" evidence="3">
    <location>
        <begin position="628"/>
        <end position="670"/>
    </location>
</feature>